<feature type="transmembrane region" description="Helical" evidence="9">
    <location>
        <begin position="21"/>
        <end position="38"/>
    </location>
</feature>
<accession>A0A6L2NSC5</accession>
<evidence type="ECO:0000256" key="6">
    <source>
        <dbReference type="ARBA" id="ARBA00022989"/>
    </source>
</evidence>
<comment type="caution">
    <text evidence="11">The sequence shown here is derived from an EMBL/GenBank/DDBJ whole genome shotgun (WGS) entry which is preliminary data.</text>
</comment>
<dbReference type="InterPro" id="IPR005828">
    <property type="entry name" value="MFS_sugar_transport-like"/>
</dbReference>
<dbReference type="AlphaFoldDB" id="A0A6L2NSC5"/>
<dbReference type="InterPro" id="IPR036259">
    <property type="entry name" value="MFS_trans_sf"/>
</dbReference>
<keyword evidence="7 9" id="KW-0472">Membrane</keyword>
<feature type="domain" description="Major facilitator superfamily (MFS) profile" evidence="10">
    <location>
        <begin position="1"/>
        <end position="191"/>
    </location>
</feature>
<evidence type="ECO:0000256" key="3">
    <source>
        <dbReference type="ARBA" id="ARBA00022448"/>
    </source>
</evidence>
<evidence type="ECO:0000256" key="4">
    <source>
        <dbReference type="ARBA" id="ARBA00022597"/>
    </source>
</evidence>
<dbReference type="InterPro" id="IPR020846">
    <property type="entry name" value="MFS_dom"/>
</dbReference>
<dbReference type="SUPFAM" id="SSF103473">
    <property type="entry name" value="MFS general substrate transporter"/>
    <property type="match status" value="1"/>
</dbReference>
<evidence type="ECO:0000259" key="10">
    <source>
        <dbReference type="PROSITE" id="PS50850"/>
    </source>
</evidence>
<comment type="similarity">
    <text evidence="2">Belongs to the major facilitator superfamily. Sugar transporter (TC 2.A.1.1) family.</text>
</comment>
<gene>
    <name evidence="11" type="ORF">Tci_061259</name>
</gene>
<sequence>MSGKIADKLGRRKKMGLSEMFCLLGWLAILFSKVPWLLDAGRLSIGYGIGVLSYVVPVYIAEITPQNLRGAFTTVNQIKCSNWLSASSLFLNRLDGWQILVCGKTVSLHYTDSGEKMQISLKKQLKSKIIQKHFISYQKRESLICSNPNMPNLSLLELDLWYCSNLEGSMPLHIKQILSLFQLVFQVPLDQ</sequence>
<evidence type="ECO:0000256" key="9">
    <source>
        <dbReference type="SAM" id="Phobius"/>
    </source>
</evidence>
<dbReference type="InterPro" id="IPR005829">
    <property type="entry name" value="Sugar_transporter_CS"/>
</dbReference>
<keyword evidence="5 9" id="KW-0812">Transmembrane</keyword>
<evidence type="ECO:0000256" key="5">
    <source>
        <dbReference type="ARBA" id="ARBA00022692"/>
    </source>
</evidence>
<comment type="similarity">
    <text evidence="8">Belongs to the major facilitator superfamily. Phosphate:H(+) symporter (TC 2.A.1.9) family.</text>
</comment>
<dbReference type="GO" id="GO:0016020">
    <property type="term" value="C:membrane"/>
    <property type="evidence" value="ECO:0007669"/>
    <property type="project" value="UniProtKB-SubCell"/>
</dbReference>
<evidence type="ECO:0000313" key="11">
    <source>
        <dbReference type="EMBL" id="GEU89281.1"/>
    </source>
</evidence>
<feature type="transmembrane region" description="Helical" evidence="9">
    <location>
        <begin position="44"/>
        <end position="61"/>
    </location>
</feature>
<dbReference type="Gene3D" id="1.20.1250.20">
    <property type="entry name" value="MFS general substrate transporter like domains"/>
    <property type="match status" value="1"/>
</dbReference>
<dbReference type="PANTHER" id="PTHR48021:SF43">
    <property type="entry name" value="SUGAR TRANSPORTER ESL1"/>
    <property type="match status" value="1"/>
</dbReference>
<organism evidence="11">
    <name type="scientific">Tanacetum cinerariifolium</name>
    <name type="common">Dalmatian daisy</name>
    <name type="synonym">Chrysanthemum cinerariifolium</name>
    <dbReference type="NCBI Taxonomy" id="118510"/>
    <lineage>
        <taxon>Eukaryota</taxon>
        <taxon>Viridiplantae</taxon>
        <taxon>Streptophyta</taxon>
        <taxon>Embryophyta</taxon>
        <taxon>Tracheophyta</taxon>
        <taxon>Spermatophyta</taxon>
        <taxon>Magnoliopsida</taxon>
        <taxon>eudicotyledons</taxon>
        <taxon>Gunneridae</taxon>
        <taxon>Pentapetalae</taxon>
        <taxon>asterids</taxon>
        <taxon>campanulids</taxon>
        <taxon>Asterales</taxon>
        <taxon>Asteraceae</taxon>
        <taxon>Asteroideae</taxon>
        <taxon>Anthemideae</taxon>
        <taxon>Anthemidinae</taxon>
        <taxon>Tanacetum</taxon>
    </lineage>
</organism>
<dbReference type="EMBL" id="BKCJ010009931">
    <property type="protein sequence ID" value="GEU89281.1"/>
    <property type="molecule type" value="Genomic_DNA"/>
</dbReference>
<keyword evidence="4 11" id="KW-0762">Sugar transport</keyword>
<comment type="subcellular location">
    <subcellularLocation>
        <location evidence="1">Membrane</location>
        <topology evidence="1">Multi-pass membrane protein</topology>
    </subcellularLocation>
</comment>
<dbReference type="InterPro" id="IPR050549">
    <property type="entry name" value="MFS_Trehalose_Transporter"/>
</dbReference>
<dbReference type="PROSITE" id="PS00216">
    <property type="entry name" value="SUGAR_TRANSPORT_1"/>
    <property type="match status" value="1"/>
</dbReference>
<dbReference type="Pfam" id="PF00083">
    <property type="entry name" value="Sugar_tr"/>
    <property type="match status" value="1"/>
</dbReference>
<evidence type="ECO:0000256" key="7">
    <source>
        <dbReference type="ARBA" id="ARBA00023136"/>
    </source>
</evidence>
<keyword evidence="6 9" id="KW-1133">Transmembrane helix</keyword>
<dbReference type="PROSITE" id="PS50850">
    <property type="entry name" value="MFS"/>
    <property type="match status" value="1"/>
</dbReference>
<proteinExistence type="inferred from homology"/>
<dbReference type="PANTHER" id="PTHR48021">
    <property type="match status" value="1"/>
</dbReference>
<evidence type="ECO:0000256" key="2">
    <source>
        <dbReference type="ARBA" id="ARBA00010992"/>
    </source>
</evidence>
<protein>
    <submittedName>
        <fullName evidence="11">Sugar transporter ERD6-like 5 isoform X2</fullName>
    </submittedName>
</protein>
<keyword evidence="3" id="KW-0813">Transport</keyword>
<evidence type="ECO:0000256" key="1">
    <source>
        <dbReference type="ARBA" id="ARBA00004141"/>
    </source>
</evidence>
<dbReference type="GO" id="GO:0022857">
    <property type="term" value="F:transmembrane transporter activity"/>
    <property type="evidence" value="ECO:0007669"/>
    <property type="project" value="InterPro"/>
</dbReference>
<name>A0A6L2NSC5_TANCI</name>
<evidence type="ECO:0000256" key="8">
    <source>
        <dbReference type="ARBA" id="ARBA00044504"/>
    </source>
</evidence>
<reference evidence="11" key="1">
    <citation type="journal article" date="2019" name="Sci. Rep.">
        <title>Draft genome of Tanacetum cinerariifolium, the natural source of mosquito coil.</title>
        <authorList>
            <person name="Yamashiro T."/>
            <person name="Shiraishi A."/>
            <person name="Satake H."/>
            <person name="Nakayama K."/>
        </authorList>
    </citation>
    <scope>NUCLEOTIDE SEQUENCE</scope>
</reference>